<organism evidence="1 2">
    <name type="scientific">Candidatus Neomicrothrix subdominans</name>
    <dbReference type="NCBI Taxonomy" id="2954438"/>
    <lineage>
        <taxon>Bacteria</taxon>
        <taxon>Bacillati</taxon>
        <taxon>Actinomycetota</taxon>
        <taxon>Acidimicrobiia</taxon>
        <taxon>Acidimicrobiales</taxon>
        <taxon>Microthrixaceae</taxon>
        <taxon>Candidatus Neomicrothrix</taxon>
    </lineage>
</organism>
<gene>
    <name evidence="1" type="ORF">IPN02_03510</name>
</gene>
<evidence type="ECO:0000313" key="1">
    <source>
        <dbReference type="EMBL" id="MBK9295941.1"/>
    </source>
</evidence>
<comment type="caution">
    <text evidence="1">The sequence shown here is derived from an EMBL/GenBank/DDBJ whole genome shotgun (WGS) entry which is preliminary data.</text>
</comment>
<accession>A0A936NBC3</accession>
<proteinExistence type="predicted"/>
<reference evidence="1 2" key="1">
    <citation type="submission" date="2020-10" db="EMBL/GenBank/DDBJ databases">
        <title>Connecting structure to function with the recovery of over 1000 high-quality activated sludge metagenome-assembled genomes encoding full-length rRNA genes using long-read sequencing.</title>
        <authorList>
            <person name="Singleton C.M."/>
            <person name="Petriglieri F."/>
            <person name="Kristensen J.M."/>
            <person name="Kirkegaard R.H."/>
            <person name="Michaelsen T.Y."/>
            <person name="Andersen M.H."/>
            <person name="Karst S.M."/>
            <person name="Dueholm M.S."/>
            <person name="Nielsen P.H."/>
            <person name="Albertsen M."/>
        </authorList>
    </citation>
    <scope>NUCLEOTIDE SEQUENCE [LARGE SCALE GENOMIC DNA]</scope>
    <source>
        <strain evidence="1">Lyne_18-Q3-R50-59_MAXAC.006</strain>
    </source>
</reference>
<dbReference type="EMBL" id="JADJZA010000001">
    <property type="protein sequence ID" value="MBK9295941.1"/>
    <property type="molecule type" value="Genomic_DNA"/>
</dbReference>
<evidence type="ECO:0000313" key="2">
    <source>
        <dbReference type="Proteomes" id="UP000727993"/>
    </source>
</evidence>
<dbReference type="Proteomes" id="UP000727993">
    <property type="component" value="Unassembled WGS sequence"/>
</dbReference>
<sequence length="149" mass="15819">MRPYAPKIAILAIIVALVALIVVANSATTGSSAASQSLPDEVDRLIPVSDGTILRQETIGIDVADGYTASLTVNGVAITNPIQYREGTEELVQDGLVINAETGLYTYTPREDGLVERFETGKNCVDANVWKSDAEPTSGRTVSWCFSAA</sequence>
<dbReference type="AlphaFoldDB" id="A0A936NBC3"/>
<name>A0A936NBC3_9ACTN</name>
<protein>
    <submittedName>
        <fullName evidence="1">Uncharacterized protein</fullName>
    </submittedName>
</protein>